<organism evidence="8 9">
    <name type="scientific">Gelidibacter salicanalis</name>
    <dbReference type="NCBI Taxonomy" id="291193"/>
    <lineage>
        <taxon>Bacteria</taxon>
        <taxon>Pseudomonadati</taxon>
        <taxon>Bacteroidota</taxon>
        <taxon>Flavobacteriia</taxon>
        <taxon>Flavobacteriales</taxon>
        <taxon>Flavobacteriaceae</taxon>
        <taxon>Gelidibacter</taxon>
    </lineage>
</organism>
<dbReference type="Pfam" id="PF07980">
    <property type="entry name" value="SusD_RagB"/>
    <property type="match status" value="1"/>
</dbReference>
<evidence type="ECO:0000256" key="2">
    <source>
        <dbReference type="ARBA" id="ARBA00006275"/>
    </source>
</evidence>
<gene>
    <name evidence="8" type="ORF">JEM65_04000</name>
</gene>
<dbReference type="PROSITE" id="PS51257">
    <property type="entry name" value="PROKAR_LIPOPROTEIN"/>
    <property type="match status" value="1"/>
</dbReference>
<sequence length="578" mass="64888">MKNINFIALIFIMLFSLGCSDDLLDKLPEDQIAPESYWKTSNDLKLYLNQFYTSFPVHSGYNGGIFEFDNNSDNLADIFVNDRFVGNTSNVPSTDGSWNYRSIRSVNFYLENSGTAQGDEGSLNHYNGEAYFFRAMFYYNLLRRYGGVPYINKVLNTDSPELYSARMARNELATKIVEDLDRAIANLKPRSSAEAFRVHQGMALSLKSTVCLYEGTWEKYHNDDVFAAPTNESAKFLQWAVDASSTLIEQGEYTLYNNGTATSYYNLFNQVDYSGISEVMFWKKYNVADGVSHYVGHYLPHTGSGTGLTKSLVDSYLSIDGNPIAVSPLYSTSQELSLTTIAKDRDPRLAQTIDIPGDLLTENTGVPNEIFEFPTFRGNNEITNTTGYQIYKGGPTDNVQRYDSFTGAIIYRYAEVLLNFAEAKAELGNLTQDDLDASINLLRARVGMPAMSISPVSDPNKDFPGLSDLINEVRRERRVEMALEGKRFDDLMRWAAADELIVGKRWLGFKIIGSDLEDEFSDLIGSSILVNSDGYIDPYMNTIPEGFGFKLGRDYLSPIPTEQIILSQGNLTQNPGWE</sequence>
<dbReference type="InterPro" id="IPR012944">
    <property type="entry name" value="SusD_RagB_dom"/>
</dbReference>
<dbReference type="EMBL" id="JAEHJZ010000005">
    <property type="protein sequence ID" value="MBJ7879820.1"/>
    <property type="molecule type" value="Genomic_DNA"/>
</dbReference>
<dbReference type="AlphaFoldDB" id="A0A934KUU8"/>
<reference evidence="8 9" key="1">
    <citation type="submission" date="2020-09" db="EMBL/GenBank/DDBJ databases">
        <title>Draft genome of Gelidibacter salicanalis PAMC21136.</title>
        <authorList>
            <person name="Park H."/>
        </authorList>
    </citation>
    <scope>NUCLEOTIDE SEQUENCE [LARGE SCALE GENOMIC DNA]</scope>
    <source>
        <strain evidence="8 9">PAMC21136</strain>
    </source>
</reference>
<proteinExistence type="inferred from homology"/>
<evidence type="ECO:0000259" key="6">
    <source>
        <dbReference type="Pfam" id="PF07980"/>
    </source>
</evidence>
<evidence type="ECO:0000256" key="4">
    <source>
        <dbReference type="ARBA" id="ARBA00023136"/>
    </source>
</evidence>
<evidence type="ECO:0000313" key="9">
    <source>
        <dbReference type="Proteomes" id="UP000662373"/>
    </source>
</evidence>
<comment type="subcellular location">
    <subcellularLocation>
        <location evidence="1">Cell outer membrane</location>
    </subcellularLocation>
</comment>
<evidence type="ECO:0000256" key="3">
    <source>
        <dbReference type="ARBA" id="ARBA00022729"/>
    </source>
</evidence>
<dbReference type="InterPro" id="IPR033985">
    <property type="entry name" value="SusD-like_N"/>
</dbReference>
<dbReference type="SUPFAM" id="SSF48452">
    <property type="entry name" value="TPR-like"/>
    <property type="match status" value="1"/>
</dbReference>
<evidence type="ECO:0000256" key="1">
    <source>
        <dbReference type="ARBA" id="ARBA00004442"/>
    </source>
</evidence>
<dbReference type="RefSeq" id="WP_199597300.1">
    <property type="nucleotide sequence ID" value="NZ_JAEHJZ010000005.1"/>
</dbReference>
<feature type="domain" description="SusD-like N-terminal" evidence="7">
    <location>
        <begin position="96"/>
        <end position="206"/>
    </location>
</feature>
<name>A0A934KUU8_9FLAO</name>
<dbReference type="InterPro" id="IPR011990">
    <property type="entry name" value="TPR-like_helical_dom_sf"/>
</dbReference>
<accession>A0A934KUU8</accession>
<dbReference type="Pfam" id="PF14322">
    <property type="entry name" value="SusD-like_3"/>
    <property type="match status" value="1"/>
</dbReference>
<keyword evidence="4" id="KW-0472">Membrane</keyword>
<feature type="domain" description="RagB/SusD" evidence="6">
    <location>
        <begin position="301"/>
        <end position="577"/>
    </location>
</feature>
<keyword evidence="9" id="KW-1185">Reference proteome</keyword>
<protein>
    <submittedName>
        <fullName evidence="8">RagB/SusD family nutrient uptake outer membrane protein</fullName>
    </submittedName>
</protein>
<keyword evidence="3" id="KW-0732">Signal</keyword>
<dbReference type="Gene3D" id="1.25.40.390">
    <property type="match status" value="1"/>
</dbReference>
<dbReference type="Proteomes" id="UP000662373">
    <property type="component" value="Unassembled WGS sequence"/>
</dbReference>
<evidence type="ECO:0000256" key="5">
    <source>
        <dbReference type="ARBA" id="ARBA00023237"/>
    </source>
</evidence>
<evidence type="ECO:0000313" key="8">
    <source>
        <dbReference type="EMBL" id="MBJ7879820.1"/>
    </source>
</evidence>
<keyword evidence="5" id="KW-0998">Cell outer membrane</keyword>
<evidence type="ECO:0000259" key="7">
    <source>
        <dbReference type="Pfam" id="PF14322"/>
    </source>
</evidence>
<dbReference type="GO" id="GO:0009279">
    <property type="term" value="C:cell outer membrane"/>
    <property type="evidence" value="ECO:0007669"/>
    <property type="project" value="UniProtKB-SubCell"/>
</dbReference>
<comment type="similarity">
    <text evidence="2">Belongs to the SusD family.</text>
</comment>
<comment type="caution">
    <text evidence="8">The sequence shown here is derived from an EMBL/GenBank/DDBJ whole genome shotgun (WGS) entry which is preliminary data.</text>
</comment>